<gene>
    <name evidence="2" type="ORF">Ari01nite_77590</name>
</gene>
<evidence type="ECO:0000313" key="2">
    <source>
        <dbReference type="EMBL" id="GIF00295.1"/>
    </source>
</evidence>
<evidence type="ECO:0000256" key="1">
    <source>
        <dbReference type="SAM" id="SignalP"/>
    </source>
</evidence>
<evidence type="ECO:0000313" key="3">
    <source>
        <dbReference type="Proteomes" id="UP000636960"/>
    </source>
</evidence>
<name>A0A919K7U8_9ACTN</name>
<keyword evidence="3" id="KW-1185">Reference proteome</keyword>
<dbReference type="Proteomes" id="UP000636960">
    <property type="component" value="Unassembled WGS sequence"/>
</dbReference>
<proteinExistence type="predicted"/>
<feature type="signal peptide" evidence="1">
    <location>
        <begin position="1"/>
        <end position="24"/>
    </location>
</feature>
<dbReference type="AlphaFoldDB" id="A0A919K7U8"/>
<dbReference type="RefSeq" id="WP_203787977.1">
    <property type="nucleotide sequence ID" value="NZ_BOMV01000082.1"/>
</dbReference>
<feature type="chain" id="PRO_5039050428" description="Lipoprotein" evidence="1">
    <location>
        <begin position="25"/>
        <end position="259"/>
    </location>
</feature>
<dbReference type="EMBL" id="BOMV01000082">
    <property type="protein sequence ID" value="GIF00295.1"/>
    <property type="molecule type" value="Genomic_DNA"/>
</dbReference>
<dbReference type="PROSITE" id="PS51257">
    <property type="entry name" value="PROKAR_LIPOPROTEIN"/>
    <property type="match status" value="1"/>
</dbReference>
<keyword evidence="1" id="KW-0732">Signal</keyword>
<protein>
    <recommendedName>
        <fullName evidence="4">Lipoprotein</fullName>
    </recommendedName>
</protein>
<sequence>MTARKTYLTGFAALLALSVAGCNAGDSVGAVAEKLAPTPKQQLLDAVPDEKDSVYRFDVKGGETPMSGVLDVPNKAVEVKFVESDEDFTLTMSFLMVGEKAWTRIAFKPADLPGLPKFGKKWLLLDEGKLADKELLKAPSEADPGNTGVLVFNATEVTETGAGRYTGTTDLQKSAEAEIVDAETLTALGEQARTVPFEATVDREGHLSTLTVKIPAAGTAKAQTYQVSYTGFGKTPTPEAPAAGAQQKASAQVYEMLNG</sequence>
<accession>A0A919K7U8</accession>
<comment type="caution">
    <text evidence="2">The sequence shown here is derived from an EMBL/GenBank/DDBJ whole genome shotgun (WGS) entry which is preliminary data.</text>
</comment>
<evidence type="ECO:0008006" key="4">
    <source>
        <dbReference type="Google" id="ProtNLM"/>
    </source>
</evidence>
<organism evidence="2 3">
    <name type="scientific">Paractinoplanes rishiriensis</name>
    <dbReference type="NCBI Taxonomy" id="1050105"/>
    <lineage>
        <taxon>Bacteria</taxon>
        <taxon>Bacillati</taxon>
        <taxon>Actinomycetota</taxon>
        <taxon>Actinomycetes</taxon>
        <taxon>Micromonosporales</taxon>
        <taxon>Micromonosporaceae</taxon>
        <taxon>Paractinoplanes</taxon>
    </lineage>
</organism>
<reference evidence="2" key="1">
    <citation type="submission" date="2021-01" db="EMBL/GenBank/DDBJ databases">
        <title>Whole genome shotgun sequence of Actinoplanes rishiriensis NBRC 108556.</title>
        <authorList>
            <person name="Komaki H."/>
            <person name="Tamura T."/>
        </authorList>
    </citation>
    <scope>NUCLEOTIDE SEQUENCE</scope>
    <source>
        <strain evidence="2">NBRC 108556</strain>
    </source>
</reference>